<protein>
    <submittedName>
        <fullName evidence="1">Uncharacterized protein</fullName>
    </submittedName>
</protein>
<keyword evidence="2" id="KW-1185">Reference proteome</keyword>
<dbReference type="EMBL" id="REGN01005229">
    <property type="protein sequence ID" value="RNA14243.1"/>
    <property type="molecule type" value="Genomic_DNA"/>
</dbReference>
<gene>
    <name evidence="1" type="ORF">BpHYR1_029137</name>
</gene>
<organism evidence="1 2">
    <name type="scientific">Brachionus plicatilis</name>
    <name type="common">Marine rotifer</name>
    <name type="synonym">Brachionus muelleri</name>
    <dbReference type="NCBI Taxonomy" id="10195"/>
    <lineage>
        <taxon>Eukaryota</taxon>
        <taxon>Metazoa</taxon>
        <taxon>Spiralia</taxon>
        <taxon>Gnathifera</taxon>
        <taxon>Rotifera</taxon>
        <taxon>Eurotatoria</taxon>
        <taxon>Monogononta</taxon>
        <taxon>Pseudotrocha</taxon>
        <taxon>Ploima</taxon>
        <taxon>Brachionidae</taxon>
        <taxon>Brachionus</taxon>
    </lineage>
</organism>
<proteinExistence type="predicted"/>
<comment type="caution">
    <text evidence="1">The sequence shown here is derived from an EMBL/GenBank/DDBJ whole genome shotgun (WGS) entry which is preliminary data.</text>
</comment>
<sequence>MVESEANMICLQADLDAVAEWCWTWLMEANESKIKKSYSRHVFLIKTLHSADVRKNNSSDGNSTKKYFLMTGFRASLNKVKKNMQQNELATVTTLDDGKRVAS</sequence>
<evidence type="ECO:0000313" key="2">
    <source>
        <dbReference type="Proteomes" id="UP000276133"/>
    </source>
</evidence>
<dbReference type="Proteomes" id="UP000276133">
    <property type="component" value="Unassembled WGS sequence"/>
</dbReference>
<evidence type="ECO:0000313" key="1">
    <source>
        <dbReference type="EMBL" id="RNA14243.1"/>
    </source>
</evidence>
<reference evidence="1 2" key="1">
    <citation type="journal article" date="2018" name="Sci. Rep.">
        <title>Genomic signatures of local adaptation to the degree of environmental predictability in rotifers.</title>
        <authorList>
            <person name="Franch-Gras L."/>
            <person name="Hahn C."/>
            <person name="Garcia-Roger E.M."/>
            <person name="Carmona M.J."/>
            <person name="Serra M."/>
            <person name="Gomez A."/>
        </authorList>
    </citation>
    <scope>NUCLEOTIDE SEQUENCE [LARGE SCALE GENOMIC DNA]</scope>
    <source>
        <strain evidence="1">HYR1</strain>
    </source>
</reference>
<dbReference type="AlphaFoldDB" id="A0A3M7QSJ2"/>
<name>A0A3M7QSJ2_BRAPC</name>
<accession>A0A3M7QSJ2</accession>